<evidence type="ECO:0000313" key="2">
    <source>
        <dbReference type="EMBL" id="SHG00676.1"/>
    </source>
</evidence>
<accession>A0A1M5GAE2</accession>
<dbReference type="EMBL" id="FQVT01000004">
    <property type="protein sequence ID" value="SHG00676.1"/>
    <property type="molecule type" value="Genomic_DNA"/>
</dbReference>
<name>A0A1M5GAE2_SALEC</name>
<dbReference type="AlphaFoldDB" id="A0A1M5GAE2"/>
<evidence type="ECO:0000259" key="1">
    <source>
        <dbReference type="Pfam" id="PF09413"/>
    </source>
</evidence>
<sequence>MKNTFVTLARYQYSSEAQIVKGKLQSEGIPVFLVDQVLIDTDPLVSQAIGGIKLDVRQEDAARASAILEDIQNYSIDDAGNSLVCPNCNSDEVKVYTHIRDMRSFLPFLFSFLTFTLPIHTSYDYHCENCGENFNLDRD</sequence>
<dbReference type="InterPro" id="IPR011322">
    <property type="entry name" value="N-reg_PII-like_a/b"/>
</dbReference>
<reference evidence="3" key="1">
    <citation type="submission" date="2016-11" db="EMBL/GenBank/DDBJ databases">
        <authorList>
            <person name="Varghese N."/>
            <person name="Submissions S."/>
        </authorList>
    </citation>
    <scope>NUCLEOTIDE SEQUENCE [LARGE SCALE GENOMIC DNA]</scope>
    <source>
        <strain evidence="3">DSM 24579</strain>
    </source>
</reference>
<protein>
    <submittedName>
        <fullName evidence="2">Putative signal transducing protein</fullName>
    </submittedName>
</protein>
<dbReference type="InterPro" id="IPR018551">
    <property type="entry name" value="DUF2007"/>
</dbReference>
<dbReference type="Proteomes" id="UP000183945">
    <property type="component" value="Unassembled WGS sequence"/>
</dbReference>
<feature type="domain" description="DUF2007" evidence="1">
    <location>
        <begin position="6"/>
        <end position="72"/>
    </location>
</feature>
<evidence type="ECO:0000313" key="3">
    <source>
        <dbReference type="Proteomes" id="UP000183945"/>
    </source>
</evidence>
<dbReference type="OrthoDB" id="8480302at2"/>
<organism evidence="2 3">
    <name type="scientific">Salegentibacter echinorum</name>
    <dbReference type="NCBI Taxonomy" id="1073325"/>
    <lineage>
        <taxon>Bacteria</taxon>
        <taxon>Pseudomonadati</taxon>
        <taxon>Bacteroidota</taxon>
        <taxon>Flavobacteriia</taxon>
        <taxon>Flavobacteriales</taxon>
        <taxon>Flavobacteriaceae</taxon>
        <taxon>Salegentibacter</taxon>
    </lineage>
</organism>
<dbReference type="Pfam" id="PF09413">
    <property type="entry name" value="DUF2007"/>
    <property type="match status" value="1"/>
</dbReference>
<proteinExistence type="predicted"/>
<dbReference type="RefSeq" id="WP_072878556.1">
    <property type="nucleotide sequence ID" value="NZ_FQVT01000004.1"/>
</dbReference>
<dbReference type="SUPFAM" id="SSF54913">
    <property type="entry name" value="GlnB-like"/>
    <property type="match status" value="1"/>
</dbReference>
<keyword evidence="3" id="KW-1185">Reference proteome</keyword>
<gene>
    <name evidence="2" type="ORF">SAMN05444483_10472</name>
</gene>
<dbReference type="STRING" id="1073325.SAMN05444483_10472"/>